<name>A0A0F9CS47_9ZZZZ</name>
<accession>A0A0F9CS47</accession>
<organism evidence="1">
    <name type="scientific">marine sediment metagenome</name>
    <dbReference type="NCBI Taxonomy" id="412755"/>
    <lineage>
        <taxon>unclassified sequences</taxon>
        <taxon>metagenomes</taxon>
        <taxon>ecological metagenomes</taxon>
    </lineage>
</organism>
<dbReference type="EMBL" id="LAZR01032034">
    <property type="protein sequence ID" value="KKL52034.1"/>
    <property type="molecule type" value="Genomic_DNA"/>
</dbReference>
<comment type="caution">
    <text evidence="1">The sequence shown here is derived from an EMBL/GenBank/DDBJ whole genome shotgun (WGS) entry which is preliminary data.</text>
</comment>
<gene>
    <name evidence="1" type="ORF">LCGC14_2289530</name>
</gene>
<sequence>MAKRSREENFDVSNVSSQPGIIPSTGLPAPIAVAAGQTKTVYKILSTQGKLHFVMLAVSNQDAKIDLFIDGRLLITSTPRRLWLLGAGMVNHYVWIEKFDTSNDEFALHMGRIYKFEESFEVRVTSPPSGATNILDSNIFWKRDIKERE</sequence>
<evidence type="ECO:0000313" key="1">
    <source>
        <dbReference type="EMBL" id="KKL52034.1"/>
    </source>
</evidence>
<proteinExistence type="predicted"/>
<dbReference type="AlphaFoldDB" id="A0A0F9CS47"/>
<reference evidence="1" key="1">
    <citation type="journal article" date="2015" name="Nature">
        <title>Complex archaea that bridge the gap between prokaryotes and eukaryotes.</title>
        <authorList>
            <person name="Spang A."/>
            <person name="Saw J.H."/>
            <person name="Jorgensen S.L."/>
            <person name="Zaremba-Niedzwiedzka K."/>
            <person name="Martijn J."/>
            <person name="Lind A.E."/>
            <person name="van Eijk R."/>
            <person name="Schleper C."/>
            <person name="Guy L."/>
            <person name="Ettema T.J."/>
        </authorList>
    </citation>
    <scope>NUCLEOTIDE SEQUENCE</scope>
</reference>
<protein>
    <submittedName>
        <fullName evidence="1">Uncharacterized protein</fullName>
    </submittedName>
</protein>